<sequence>MCVCVCVTKVTEWSLNGCNNLHKSLTLPKSVSATTVMNTSVLPPASTSTLMRNCSSGAGTLTSSHFSLGGHSSTNTNTNTDTNTNTNTNMNMNTHVNFMCGPTATSSHLRLSSPTGTSMDSHGVSCHSSTSTSTSTSTSNSNSNSNPNSNVVTYSSLSFTNHNDHYVTIPYTSSDNCWLPDSIPVHAPFVNAIDGNCSNNSNCNSNSDSNGNINSNGNCIGNGNGNGNDGTQDATMEFVVAPTTSMSIPLCNEELLKFPYSHNCSMDLLVSSANDVCNSTGFDSTASYVSLSTTGISPSAHMFHDANDAGVHAETSATVVKGNETGIFFFFFFFVKNQNPFVGIVAYLKNLE</sequence>
<feature type="compositionally biased region" description="Polar residues" evidence="1">
    <location>
        <begin position="107"/>
        <end position="120"/>
    </location>
</feature>
<comment type="caution">
    <text evidence="2">The sequence shown here is derived from an EMBL/GenBank/DDBJ whole genome shotgun (WGS) entry which is preliminary data.</text>
</comment>
<dbReference type="EMBL" id="ASPP01012512">
    <property type="protein sequence ID" value="ETO20536.1"/>
    <property type="molecule type" value="Genomic_DNA"/>
</dbReference>
<feature type="non-terminal residue" evidence="2">
    <location>
        <position position="352"/>
    </location>
</feature>
<feature type="compositionally biased region" description="Low complexity" evidence="1">
    <location>
        <begin position="74"/>
        <end position="87"/>
    </location>
</feature>
<gene>
    <name evidence="2" type="ORF">RFI_16681</name>
</gene>
<feature type="region of interest" description="Disordered" evidence="1">
    <location>
        <begin position="67"/>
        <end position="87"/>
    </location>
</feature>
<protein>
    <submittedName>
        <fullName evidence="2">Uncharacterized protein</fullName>
    </submittedName>
</protein>
<dbReference type="AlphaFoldDB" id="X6N396"/>
<accession>X6N396</accession>
<evidence type="ECO:0000313" key="2">
    <source>
        <dbReference type="EMBL" id="ETO20536.1"/>
    </source>
</evidence>
<reference evidence="2 3" key="1">
    <citation type="journal article" date="2013" name="Curr. Biol.">
        <title>The Genome of the Foraminiferan Reticulomyxa filosa.</title>
        <authorList>
            <person name="Glockner G."/>
            <person name="Hulsmann N."/>
            <person name="Schleicher M."/>
            <person name="Noegel A.A."/>
            <person name="Eichinger L."/>
            <person name="Gallinger C."/>
            <person name="Pawlowski J."/>
            <person name="Sierra R."/>
            <person name="Euteneuer U."/>
            <person name="Pillet L."/>
            <person name="Moustafa A."/>
            <person name="Platzer M."/>
            <person name="Groth M."/>
            <person name="Szafranski K."/>
            <person name="Schliwa M."/>
        </authorList>
    </citation>
    <scope>NUCLEOTIDE SEQUENCE [LARGE SCALE GENOMIC DNA]</scope>
</reference>
<organism evidence="2 3">
    <name type="scientific">Reticulomyxa filosa</name>
    <dbReference type="NCBI Taxonomy" id="46433"/>
    <lineage>
        <taxon>Eukaryota</taxon>
        <taxon>Sar</taxon>
        <taxon>Rhizaria</taxon>
        <taxon>Retaria</taxon>
        <taxon>Foraminifera</taxon>
        <taxon>Monothalamids</taxon>
        <taxon>Reticulomyxidae</taxon>
        <taxon>Reticulomyxa</taxon>
    </lineage>
</organism>
<name>X6N396_RETFI</name>
<keyword evidence="3" id="KW-1185">Reference proteome</keyword>
<proteinExistence type="predicted"/>
<dbReference type="Proteomes" id="UP000023152">
    <property type="component" value="Unassembled WGS sequence"/>
</dbReference>
<feature type="compositionally biased region" description="Low complexity" evidence="1">
    <location>
        <begin position="128"/>
        <end position="149"/>
    </location>
</feature>
<evidence type="ECO:0000313" key="3">
    <source>
        <dbReference type="Proteomes" id="UP000023152"/>
    </source>
</evidence>
<evidence type="ECO:0000256" key="1">
    <source>
        <dbReference type="SAM" id="MobiDB-lite"/>
    </source>
</evidence>
<feature type="region of interest" description="Disordered" evidence="1">
    <location>
        <begin position="107"/>
        <end position="149"/>
    </location>
</feature>